<feature type="signal peptide" evidence="1">
    <location>
        <begin position="1"/>
        <end position="20"/>
    </location>
</feature>
<comment type="caution">
    <text evidence="2">The sequence shown here is derived from an EMBL/GenBank/DDBJ whole genome shotgun (WGS) entry which is preliminary data.</text>
</comment>
<accession>A0A245ZKB8</accession>
<reference evidence="2 3" key="1">
    <citation type="submission" date="2017-03" db="EMBL/GenBank/DDBJ databases">
        <title>Genome sequence of Sphingomonas dokdonensis DSM 21029.</title>
        <authorList>
            <person name="Poehlein A."/>
            <person name="Wuebbeler J.H."/>
            <person name="Steinbuechel A."/>
            <person name="Daniel R."/>
        </authorList>
    </citation>
    <scope>NUCLEOTIDE SEQUENCE [LARGE SCALE GENOMIC DNA]</scope>
    <source>
        <strain evidence="2 3">DSM 21029</strain>
    </source>
</reference>
<dbReference type="EMBL" id="NBBI01000003">
    <property type="protein sequence ID" value="OWK30184.1"/>
    <property type="molecule type" value="Genomic_DNA"/>
</dbReference>
<evidence type="ECO:0000313" key="3">
    <source>
        <dbReference type="Proteomes" id="UP000197290"/>
    </source>
</evidence>
<keyword evidence="3" id="KW-1185">Reference proteome</keyword>
<sequence>MKTMIALAVAGTAFATTAQADVPRWVYSDSNSHYLDYKTDLSEARRELRSDLARANDQADRVDAWAEYRREVADAQHDFEKEMAERGITVTRRPSVSVEPY</sequence>
<dbReference type="RefSeq" id="WP_088367205.1">
    <property type="nucleotide sequence ID" value="NZ_NBBI01000003.1"/>
</dbReference>
<dbReference type="OrthoDB" id="7392123at2"/>
<feature type="chain" id="PRO_5013190505" evidence="1">
    <location>
        <begin position="21"/>
        <end position="101"/>
    </location>
</feature>
<gene>
    <name evidence="2" type="ORF">SPDO_18660</name>
</gene>
<keyword evidence="1" id="KW-0732">Signal</keyword>
<protein>
    <submittedName>
        <fullName evidence="2">Uncharacterized protein</fullName>
    </submittedName>
</protein>
<dbReference type="Proteomes" id="UP000197290">
    <property type="component" value="Unassembled WGS sequence"/>
</dbReference>
<proteinExistence type="predicted"/>
<dbReference type="AlphaFoldDB" id="A0A245ZKB8"/>
<organism evidence="2 3">
    <name type="scientific">Sphingomonas dokdonensis</name>
    <dbReference type="NCBI Taxonomy" id="344880"/>
    <lineage>
        <taxon>Bacteria</taxon>
        <taxon>Pseudomonadati</taxon>
        <taxon>Pseudomonadota</taxon>
        <taxon>Alphaproteobacteria</taxon>
        <taxon>Sphingomonadales</taxon>
        <taxon>Sphingomonadaceae</taxon>
        <taxon>Sphingomonas</taxon>
    </lineage>
</organism>
<evidence type="ECO:0000313" key="2">
    <source>
        <dbReference type="EMBL" id="OWK30184.1"/>
    </source>
</evidence>
<name>A0A245ZKB8_9SPHN</name>
<evidence type="ECO:0000256" key="1">
    <source>
        <dbReference type="SAM" id="SignalP"/>
    </source>
</evidence>